<dbReference type="InterPro" id="IPR011034">
    <property type="entry name" value="Formyl_transferase-like_C_sf"/>
</dbReference>
<organism evidence="8 9">
    <name type="scientific">Candidatus Dormiibacter inghamiae</name>
    <dbReference type="NCBI Taxonomy" id="3127013"/>
    <lineage>
        <taxon>Bacteria</taxon>
        <taxon>Bacillati</taxon>
        <taxon>Candidatus Dormiibacterota</taxon>
        <taxon>Candidatus Dormibacteria</taxon>
        <taxon>Candidatus Dormibacterales</taxon>
        <taxon>Candidatus Dormibacteraceae</taxon>
        <taxon>Candidatus Dormiibacter</taxon>
    </lineage>
</organism>
<dbReference type="GO" id="GO:0004479">
    <property type="term" value="F:methionyl-tRNA formyltransferase activity"/>
    <property type="evidence" value="ECO:0007669"/>
    <property type="project" value="UniProtKB-UniRule"/>
</dbReference>
<dbReference type="InterPro" id="IPR044135">
    <property type="entry name" value="Met-tRNA-FMT_C"/>
</dbReference>
<dbReference type="Pfam" id="PF00551">
    <property type="entry name" value="Formyl_trans_N"/>
    <property type="match status" value="1"/>
</dbReference>
<dbReference type="NCBIfam" id="TIGR00460">
    <property type="entry name" value="fmt"/>
    <property type="match status" value="1"/>
</dbReference>
<dbReference type="InterPro" id="IPR005794">
    <property type="entry name" value="Fmt"/>
</dbReference>
<dbReference type="Pfam" id="PF02911">
    <property type="entry name" value="Formyl_trans_C"/>
    <property type="match status" value="1"/>
</dbReference>
<dbReference type="SUPFAM" id="SSF50486">
    <property type="entry name" value="FMT C-terminal domain-like"/>
    <property type="match status" value="1"/>
</dbReference>
<protein>
    <recommendedName>
        <fullName evidence="2 5">Methionyl-tRNA formyltransferase</fullName>
        <ecNumber evidence="2 5">2.1.2.9</ecNumber>
    </recommendedName>
</protein>
<dbReference type="EMBL" id="JAEKNQ010000051">
    <property type="protein sequence ID" value="MBJ7604090.1"/>
    <property type="molecule type" value="Genomic_DNA"/>
</dbReference>
<reference evidence="8 9" key="1">
    <citation type="submission" date="2020-10" db="EMBL/GenBank/DDBJ databases">
        <title>Ca. Dormibacterota MAGs.</title>
        <authorList>
            <person name="Montgomery K."/>
        </authorList>
    </citation>
    <scope>NUCLEOTIDE SEQUENCE [LARGE SCALE GENOMIC DNA]</scope>
    <source>
        <strain evidence="8">SC8811_S16_3</strain>
    </source>
</reference>
<evidence type="ECO:0000256" key="4">
    <source>
        <dbReference type="ARBA" id="ARBA00022917"/>
    </source>
</evidence>
<feature type="domain" description="Formyl transferase C-terminal" evidence="7">
    <location>
        <begin position="201"/>
        <end position="290"/>
    </location>
</feature>
<evidence type="ECO:0000256" key="2">
    <source>
        <dbReference type="ARBA" id="ARBA00012261"/>
    </source>
</evidence>
<keyword evidence="3 5" id="KW-0808">Transferase</keyword>
<dbReference type="Proteomes" id="UP000620075">
    <property type="component" value="Unassembled WGS sequence"/>
</dbReference>
<evidence type="ECO:0000259" key="7">
    <source>
        <dbReference type="Pfam" id="PF02911"/>
    </source>
</evidence>
<comment type="caution">
    <text evidence="8">The sequence shown here is derived from an EMBL/GenBank/DDBJ whole genome shotgun (WGS) entry which is preliminary data.</text>
</comment>
<dbReference type="CDD" id="cd08704">
    <property type="entry name" value="Met_tRNA_FMT_C"/>
    <property type="match status" value="1"/>
</dbReference>
<dbReference type="PANTHER" id="PTHR11138:SF5">
    <property type="entry name" value="METHIONYL-TRNA FORMYLTRANSFERASE, MITOCHONDRIAL"/>
    <property type="match status" value="1"/>
</dbReference>
<dbReference type="HAMAP" id="MF_00182">
    <property type="entry name" value="Formyl_trans"/>
    <property type="match status" value="1"/>
</dbReference>
<evidence type="ECO:0000313" key="9">
    <source>
        <dbReference type="Proteomes" id="UP000620075"/>
    </source>
</evidence>
<dbReference type="Gene3D" id="3.40.50.12230">
    <property type="match status" value="1"/>
</dbReference>
<dbReference type="InterPro" id="IPR041711">
    <property type="entry name" value="Met-tRNA-FMT_N"/>
</dbReference>
<name>A0A934KG37_9BACT</name>
<evidence type="ECO:0000313" key="8">
    <source>
        <dbReference type="EMBL" id="MBJ7604090.1"/>
    </source>
</evidence>
<dbReference type="CDD" id="cd08646">
    <property type="entry name" value="FMT_core_Met-tRNA-FMT_N"/>
    <property type="match status" value="1"/>
</dbReference>
<evidence type="ECO:0000256" key="3">
    <source>
        <dbReference type="ARBA" id="ARBA00022679"/>
    </source>
</evidence>
<gene>
    <name evidence="5" type="primary">fmt</name>
    <name evidence="8" type="ORF">JF888_12995</name>
</gene>
<dbReference type="InterPro" id="IPR005793">
    <property type="entry name" value="Formyl_trans_C"/>
</dbReference>
<comment type="similarity">
    <text evidence="1 5">Belongs to the Fmt family.</text>
</comment>
<accession>A0A934KG37</accession>
<feature type="binding site" evidence="5">
    <location>
        <begin position="109"/>
        <end position="112"/>
    </location>
    <ligand>
        <name>(6S)-5,6,7,8-tetrahydrofolate</name>
        <dbReference type="ChEBI" id="CHEBI:57453"/>
    </ligand>
</feature>
<comment type="catalytic activity">
    <reaction evidence="5">
        <text>L-methionyl-tRNA(fMet) + (6R)-10-formyltetrahydrofolate = N-formyl-L-methionyl-tRNA(fMet) + (6S)-5,6,7,8-tetrahydrofolate + H(+)</text>
        <dbReference type="Rhea" id="RHEA:24380"/>
        <dbReference type="Rhea" id="RHEA-COMP:9952"/>
        <dbReference type="Rhea" id="RHEA-COMP:9953"/>
        <dbReference type="ChEBI" id="CHEBI:15378"/>
        <dbReference type="ChEBI" id="CHEBI:57453"/>
        <dbReference type="ChEBI" id="CHEBI:78530"/>
        <dbReference type="ChEBI" id="CHEBI:78844"/>
        <dbReference type="ChEBI" id="CHEBI:195366"/>
        <dbReference type="EC" id="2.1.2.9"/>
    </reaction>
</comment>
<feature type="domain" description="Formyl transferase N-terminal" evidence="6">
    <location>
        <begin position="5"/>
        <end position="180"/>
    </location>
</feature>
<evidence type="ECO:0000256" key="5">
    <source>
        <dbReference type="HAMAP-Rule" id="MF_00182"/>
    </source>
</evidence>
<keyword evidence="4 5" id="KW-0648">Protein biosynthesis</keyword>
<sequence length="297" mass="32094">MSRLVFAGSAPFAVPALQALTTAGHQVELVVTQPDRPANRLQMTAPAVKLAAQELRLQVFQPDRLRAQEAVSRLAALKPDLLVVAAYGQIVPASVLSIPTCCPLNVHASLLPRWRGAAPIAYAIREGDRETGVTIMAMDAELDHGPVLTRQETAIRPREDAVELTSRLARLGAELLVDTIARLSEIQPAVQDHARATYAGKLSRSDGELDWSLAAEALDRHVRAYRPWPGVTLPFAGDRVKVLSGRPLTGRGQPGAVLRSEREGVEVACGEGSYLLKEVQLSGRKPMPARLLVVKRA</sequence>
<dbReference type="InterPro" id="IPR002376">
    <property type="entry name" value="Formyl_transf_N"/>
</dbReference>
<dbReference type="InterPro" id="IPR036477">
    <property type="entry name" value="Formyl_transf_N_sf"/>
</dbReference>
<comment type="function">
    <text evidence="5">Attaches a formyl group to the free amino group of methionyl-tRNA(fMet). The formyl group appears to play a dual role in the initiator identity of N-formylmethionyl-tRNA by promoting its recognition by IF2 and preventing the misappropriation of this tRNA by the elongation apparatus.</text>
</comment>
<dbReference type="RefSeq" id="WP_338181154.1">
    <property type="nucleotide sequence ID" value="NZ_JAEKNQ010000051.1"/>
</dbReference>
<dbReference type="AlphaFoldDB" id="A0A934KG37"/>
<proteinExistence type="inferred from homology"/>
<dbReference type="GO" id="GO:0005829">
    <property type="term" value="C:cytosol"/>
    <property type="evidence" value="ECO:0007669"/>
    <property type="project" value="TreeGrafter"/>
</dbReference>
<evidence type="ECO:0000259" key="6">
    <source>
        <dbReference type="Pfam" id="PF00551"/>
    </source>
</evidence>
<dbReference type="PANTHER" id="PTHR11138">
    <property type="entry name" value="METHIONYL-TRNA FORMYLTRANSFERASE"/>
    <property type="match status" value="1"/>
</dbReference>
<evidence type="ECO:0000256" key="1">
    <source>
        <dbReference type="ARBA" id="ARBA00010699"/>
    </source>
</evidence>
<dbReference type="SUPFAM" id="SSF53328">
    <property type="entry name" value="Formyltransferase"/>
    <property type="match status" value="1"/>
</dbReference>
<dbReference type="EC" id="2.1.2.9" evidence="2 5"/>